<reference evidence="1 4" key="3">
    <citation type="journal article" date="2017" name="Nat. Microbiol.">
        <title>Natural product diversity associated with the nematode symbionts Photorhabdus and Xenorhabdus.</title>
        <authorList>
            <person name="Tobias N.J."/>
            <person name="Wolff H."/>
            <person name="Djahanschiri B."/>
            <person name="Grundmann F."/>
            <person name="Kronenwerth M."/>
            <person name="Shi Y.M."/>
            <person name="Simonyi S."/>
            <person name="Grun P."/>
            <person name="Shapiro-Ilan D."/>
            <person name="Pidot S.J."/>
            <person name="Stinear T.P."/>
            <person name="Ebersberger I."/>
            <person name="Bode H.B."/>
        </authorList>
    </citation>
    <scope>NUCLEOTIDE SEQUENCE [LARGE SCALE GENOMIC DNA]</scope>
    <source>
        <strain evidence="1 4">DSM 17908</strain>
    </source>
</reference>
<dbReference type="AlphaFoldDB" id="A0A1I3U512"/>
<dbReference type="Proteomes" id="UP000198919">
    <property type="component" value="Unassembled WGS sequence"/>
</dbReference>
<name>A0A1I3U512_9GAMM</name>
<dbReference type="Proteomes" id="UP000224607">
    <property type="component" value="Unassembled WGS sequence"/>
</dbReference>
<proteinExistence type="predicted"/>
<dbReference type="RefSeq" id="WP_092512224.1">
    <property type="nucleotide sequence ID" value="NZ_CAWNQB010000001.1"/>
</dbReference>
<evidence type="ECO:0000313" key="3">
    <source>
        <dbReference type="Proteomes" id="UP000198919"/>
    </source>
</evidence>
<sequence>MDSLTKNTGMAQIRCRFTPGSGSVPFRYEIRILGKWEPTNHSFVQWAVGEYRERGNGGRV</sequence>
<reference evidence="2" key="2">
    <citation type="submission" date="2016-10" db="EMBL/GenBank/DDBJ databases">
        <authorList>
            <person name="de Groot N.N."/>
        </authorList>
    </citation>
    <scope>NUCLEOTIDE SEQUENCE [LARGE SCALE GENOMIC DNA]</scope>
    <source>
        <strain evidence="2">DSM 17908</strain>
    </source>
</reference>
<evidence type="ECO:0000313" key="4">
    <source>
        <dbReference type="Proteomes" id="UP000224607"/>
    </source>
</evidence>
<evidence type="ECO:0000313" key="2">
    <source>
        <dbReference type="EMBL" id="SFJ77995.1"/>
    </source>
</evidence>
<keyword evidence="4" id="KW-1185">Reference proteome</keyword>
<evidence type="ECO:0000313" key="1">
    <source>
        <dbReference type="EMBL" id="PHM45904.1"/>
    </source>
</evidence>
<protein>
    <submittedName>
        <fullName evidence="2">Uncharacterized protein</fullName>
    </submittedName>
</protein>
<gene>
    <name evidence="2" type="ORF">SAMN05421680_11610</name>
    <name evidence="1" type="ORF">Xmau_00295</name>
</gene>
<organism evidence="2 3">
    <name type="scientific">Xenorhabdus mauleonii</name>
    <dbReference type="NCBI Taxonomy" id="351675"/>
    <lineage>
        <taxon>Bacteria</taxon>
        <taxon>Pseudomonadati</taxon>
        <taxon>Pseudomonadota</taxon>
        <taxon>Gammaproteobacteria</taxon>
        <taxon>Enterobacterales</taxon>
        <taxon>Morganellaceae</taxon>
        <taxon>Xenorhabdus</taxon>
    </lineage>
</organism>
<dbReference type="STRING" id="351675.SAMN05421680_11610"/>
<dbReference type="EMBL" id="NITY01000001">
    <property type="protein sequence ID" value="PHM45904.1"/>
    <property type="molecule type" value="Genomic_DNA"/>
</dbReference>
<accession>A0A1I3U512</accession>
<dbReference type="OrthoDB" id="6556306at2"/>
<reference evidence="3" key="1">
    <citation type="submission" date="2016-10" db="EMBL/GenBank/DDBJ databases">
        <authorList>
            <person name="Varghese N."/>
            <person name="Submissions S."/>
        </authorList>
    </citation>
    <scope>NUCLEOTIDE SEQUENCE [LARGE SCALE GENOMIC DNA]</scope>
    <source>
        <strain evidence="3">DSM 17908</strain>
    </source>
</reference>
<dbReference type="EMBL" id="FORG01000016">
    <property type="protein sequence ID" value="SFJ77995.1"/>
    <property type="molecule type" value="Genomic_DNA"/>
</dbReference>